<accession>A0A0F9TJX8</accession>
<dbReference type="GO" id="GO:0016887">
    <property type="term" value="F:ATP hydrolysis activity"/>
    <property type="evidence" value="ECO:0007669"/>
    <property type="project" value="InterPro"/>
</dbReference>
<organism evidence="2">
    <name type="scientific">marine sediment metagenome</name>
    <dbReference type="NCBI Taxonomy" id="412755"/>
    <lineage>
        <taxon>unclassified sequences</taxon>
        <taxon>metagenomes</taxon>
        <taxon>ecological metagenomes</taxon>
    </lineage>
</organism>
<dbReference type="AlphaFoldDB" id="A0A0F9TJX8"/>
<dbReference type="InterPro" id="IPR046453">
    <property type="entry name" value="GpA_ATPase"/>
</dbReference>
<dbReference type="EMBL" id="LAZR01000213">
    <property type="protein sequence ID" value="KKN81530.1"/>
    <property type="molecule type" value="Genomic_DNA"/>
</dbReference>
<evidence type="ECO:0000259" key="1">
    <source>
        <dbReference type="Pfam" id="PF05876"/>
    </source>
</evidence>
<dbReference type="Gene3D" id="3.40.50.300">
    <property type="entry name" value="P-loop containing nucleotide triphosphate hydrolases"/>
    <property type="match status" value="1"/>
</dbReference>
<gene>
    <name evidence="2" type="ORF">LCGC14_0317890</name>
</gene>
<sequence length="566" mass="65593">MGRPVSQALETCAYLDDKSTRMDMKSPADANGMKPEDDAMMAQHALTHSEWCEKYLVLKGKAFSLKQRPYLRAIYNRLGGRHKRVILKAGRQVEKSTTLANKIILNNCRRSSFASMYVAPRGMQARQFSIDRVKPVIRYSPFVATYIDNNCVDQVFDKTFNNGSSIYFRSCYLTPDSCRGLSGDQLNIDEIQDILPENIPVIEECLSHSDYKIFMYSGTPKTTDNTMEHYWDLSTQREWLVTCRHMGCRHVNFLDEESLGDRTLICKRCGKVIYPQDGKWYIMKEKATWEGYRISQLMVPWVKIHDPTGEEESVKDKQARYSSARFHNEVLGLPYDLGQKPITESEVMACCNLKHPETKNPMPNCVNPEPWMQRYPCFAGIDWGTGVGERPAYTVLTIGAWLFPGKFCVFYCKRFEGKDANLAVQPEMISKICSRYNVKLIGSDWGFGASQNAILRETWGIERVMEFQYVGDQRLPIKFDKNTLRYTVNRTSILNEMFRKIQRHEYMFFRWEEFSIFGRDILNINVEYNDARQVIHYTHGSQNPDDAAHSMIYADLAAMFYVGKYR</sequence>
<name>A0A0F9TJX8_9ZZZZ</name>
<feature type="domain" description="Phage terminase large subunit GpA ATPase" evidence="1">
    <location>
        <begin position="64"/>
        <end position="289"/>
    </location>
</feature>
<dbReference type="InterPro" id="IPR027417">
    <property type="entry name" value="P-loop_NTPase"/>
</dbReference>
<comment type="caution">
    <text evidence="2">The sequence shown here is derived from an EMBL/GenBank/DDBJ whole genome shotgun (WGS) entry which is preliminary data.</text>
</comment>
<proteinExistence type="predicted"/>
<reference evidence="2" key="1">
    <citation type="journal article" date="2015" name="Nature">
        <title>Complex archaea that bridge the gap between prokaryotes and eukaryotes.</title>
        <authorList>
            <person name="Spang A."/>
            <person name="Saw J.H."/>
            <person name="Jorgensen S.L."/>
            <person name="Zaremba-Niedzwiedzka K."/>
            <person name="Martijn J."/>
            <person name="Lind A.E."/>
            <person name="van Eijk R."/>
            <person name="Schleper C."/>
            <person name="Guy L."/>
            <person name="Ettema T.J."/>
        </authorList>
    </citation>
    <scope>NUCLEOTIDE SEQUENCE</scope>
</reference>
<dbReference type="Pfam" id="PF05876">
    <property type="entry name" value="GpA_ATPase"/>
    <property type="match status" value="1"/>
</dbReference>
<protein>
    <recommendedName>
        <fullName evidence="1">Phage terminase large subunit GpA ATPase domain-containing protein</fullName>
    </recommendedName>
</protein>
<evidence type="ECO:0000313" key="2">
    <source>
        <dbReference type="EMBL" id="KKN81530.1"/>
    </source>
</evidence>